<dbReference type="PANTHER" id="PTHR30121">
    <property type="entry name" value="UNCHARACTERIZED PROTEIN YJGR-RELATED"/>
    <property type="match status" value="1"/>
</dbReference>
<evidence type="ECO:0000313" key="5">
    <source>
        <dbReference type="EMBL" id="MFC7293005.1"/>
    </source>
</evidence>
<evidence type="ECO:0000256" key="1">
    <source>
        <dbReference type="ARBA" id="ARBA00006512"/>
    </source>
</evidence>
<dbReference type="Pfam" id="PF03135">
    <property type="entry name" value="CagE_TrbE_VirB"/>
    <property type="match status" value="1"/>
</dbReference>
<comment type="similarity">
    <text evidence="1">Belongs to the TrbE/VirB4 family.</text>
</comment>
<dbReference type="InterPro" id="IPR043964">
    <property type="entry name" value="P-loop_TraG"/>
</dbReference>
<dbReference type="InterPro" id="IPR018145">
    <property type="entry name" value="CagE_TrbE_VirB_cntrl_dom"/>
</dbReference>
<evidence type="ECO:0000256" key="2">
    <source>
        <dbReference type="ARBA" id="ARBA00022741"/>
    </source>
</evidence>
<feature type="domain" description="AAA+ ATPase" evidence="4">
    <location>
        <begin position="441"/>
        <end position="705"/>
    </location>
</feature>
<dbReference type="Pfam" id="PF19044">
    <property type="entry name" value="P-loop_TraG"/>
    <property type="match status" value="1"/>
</dbReference>
<proteinExistence type="inferred from homology"/>
<comment type="caution">
    <text evidence="5">The sequence shown here is derived from an EMBL/GenBank/DDBJ whole genome shotgun (WGS) entry which is preliminary data.</text>
</comment>
<organism evidence="5 6">
    <name type="scientific">Hirschia litorea</name>
    <dbReference type="NCBI Taxonomy" id="1199156"/>
    <lineage>
        <taxon>Bacteria</taxon>
        <taxon>Pseudomonadati</taxon>
        <taxon>Pseudomonadota</taxon>
        <taxon>Alphaproteobacteria</taxon>
        <taxon>Hyphomonadales</taxon>
        <taxon>Hyphomonadaceae</taxon>
        <taxon>Hirschia</taxon>
    </lineage>
</organism>
<dbReference type="CDD" id="cd01127">
    <property type="entry name" value="TrwB_TraG_TraD_VirD4"/>
    <property type="match status" value="1"/>
</dbReference>
<sequence>MLNLKEYSETPKRLADYLPWACLVAKGVILNKDGSFQTSFKYRGPDLESSTKEELVSVMARINNVFRRFGSGWALFFEAVRSDVTNYPISNFPEPASWLIDQERSLQSEAMGARFKSDYYLTLLWLPPADTANHAERALIERRNAKDTQTWQQRLDSFSQHSDRVFDLLATCLSEITRLDDDETLTYLHSTISTKQHPVTTPEFPVFLDAILADTPFAGGLEPQLGDAHLRTLTILGFPASTLPGILDDLNRQGFSYRWCTRFIAMDKSEAEAVLNKKRRHWFAKRKSIGAVVRETLFNEQAALVDNDADNKAADADAALQELGADLVSYGYVTTTITISHPDQHIAEEHIRKVTSIINGRGFTAIKETLNAVEAWLGSLPGHVYANVRQPILHTLNLAHMVPLSAVWAGEANNSHLKAPALLEAQTDGTTPFRLNLHVGDVGHSLIIGPTGAGKSVLLSLLALQWQRYEGAQVFIFDKGRSARAAILAMGGTHIDLGGNHRPSLQPLANLDSDRGTSFAADWLAGLCMNEGLSITPDLKAKLWNGICALATAPLCERTLTGLSLLLQEDQLKSAIHPYTLEGPHGRLLDSDCDTLTLSSNACFEMEELMHTGKAIAPVITYLFHRLEERFNGQPTLLILDEAWLFLDDPMFAARIREWLKTLRKKNVAVVFATQSLADIANSTIAPALVESCPTRIFLPNERALEPQTKTIYEKFGLNARQIELISRSTPKREYYYQSPLGCRVFELGLGPVALSLCGAASPADQALMDRIWAETEGDSFLQTWLIEKDLAWAAKLISEPTLNSIAAE</sequence>
<dbReference type="InterPro" id="IPR027417">
    <property type="entry name" value="P-loop_NTPase"/>
</dbReference>
<accession>A0ABW2IP93</accession>
<dbReference type="SUPFAM" id="SSF52540">
    <property type="entry name" value="P-loop containing nucleoside triphosphate hydrolases"/>
    <property type="match status" value="1"/>
</dbReference>
<dbReference type="Proteomes" id="UP001596492">
    <property type="component" value="Unassembled WGS sequence"/>
</dbReference>
<dbReference type="PANTHER" id="PTHR30121:SF12">
    <property type="entry name" value="TYPE IV SECRETION SYSTEM PROTEIN CAGE"/>
    <property type="match status" value="1"/>
</dbReference>
<dbReference type="InterPro" id="IPR003593">
    <property type="entry name" value="AAA+_ATPase"/>
</dbReference>
<name>A0ABW2IP93_9PROT</name>
<dbReference type="EMBL" id="JBHTBR010000009">
    <property type="protein sequence ID" value="MFC7293005.1"/>
    <property type="molecule type" value="Genomic_DNA"/>
</dbReference>
<reference evidence="6" key="1">
    <citation type="journal article" date="2019" name="Int. J. Syst. Evol. Microbiol.">
        <title>The Global Catalogue of Microorganisms (GCM) 10K type strain sequencing project: providing services to taxonomists for standard genome sequencing and annotation.</title>
        <authorList>
            <consortium name="The Broad Institute Genomics Platform"/>
            <consortium name="The Broad Institute Genome Sequencing Center for Infectious Disease"/>
            <person name="Wu L."/>
            <person name="Ma J."/>
        </authorList>
    </citation>
    <scope>NUCLEOTIDE SEQUENCE [LARGE SCALE GENOMIC DNA]</scope>
    <source>
        <strain evidence="6">CCUG 51308</strain>
    </source>
</reference>
<keyword evidence="2" id="KW-0547">Nucleotide-binding</keyword>
<protein>
    <submittedName>
        <fullName evidence="5">Conjugal transfer protein TrbE</fullName>
    </submittedName>
</protein>
<evidence type="ECO:0000259" key="4">
    <source>
        <dbReference type="SMART" id="SM00382"/>
    </source>
</evidence>
<gene>
    <name evidence="5" type="primary">trbE</name>
    <name evidence="5" type="ORF">ACFQS8_15395</name>
</gene>
<dbReference type="RefSeq" id="WP_382169041.1">
    <property type="nucleotide sequence ID" value="NZ_JBHTBR010000009.1"/>
</dbReference>
<evidence type="ECO:0000256" key="3">
    <source>
        <dbReference type="ARBA" id="ARBA00022840"/>
    </source>
</evidence>
<keyword evidence="6" id="KW-1185">Reference proteome</keyword>
<evidence type="ECO:0000313" key="6">
    <source>
        <dbReference type="Proteomes" id="UP001596492"/>
    </source>
</evidence>
<dbReference type="SMART" id="SM00382">
    <property type="entry name" value="AAA"/>
    <property type="match status" value="1"/>
</dbReference>
<keyword evidence="3" id="KW-0067">ATP-binding</keyword>
<dbReference type="Gene3D" id="3.40.50.300">
    <property type="entry name" value="P-loop containing nucleotide triphosphate hydrolases"/>
    <property type="match status" value="2"/>
</dbReference>
<dbReference type="NCBIfam" id="NF010447">
    <property type="entry name" value="PRK13873.1"/>
    <property type="match status" value="1"/>
</dbReference>
<dbReference type="InterPro" id="IPR051162">
    <property type="entry name" value="T4SS_component"/>
</dbReference>